<feature type="domain" description="Leucine-binding protein" evidence="2">
    <location>
        <begin position="45"/>
        <end position="354"/>
    </location>
</feature>
<dbReference type="EMBL" id="UINC01035385">
    <property type="protein sequence ID" value="SVB27701.1"/>
    <property type="molecule type" value="Genomic_DNA"/>
</dbReference>
<dbReference type="PANTHER" id="PTHR30483:SF6">
    <property type="entry name" value="PERIPLASMIC BINDING PROTEIN OF ABC TRANSPORTER FOR NATURAL AMINO ACIDS"/>
    <property type="match status" value="1"/>
</dbReference>
<dbReference type="InterPro" id="IPR028082">
    <property type="entry name" value="Peripla_BP_I"/>
</dbReference>
<evidence type="ECO:0000256" key="1">
    <source>
        <dbReference type="ARBA" id="ARBA00022729"/>
    </source>
</evidence>
<evidence type="ECO:0000259" key="2">
    <source>
        <dbReference type="Pfam" id="PF13458"/>
    </source>
</evidence>
<dbReference type="Gene3D" id="3.40.50.2300">
    <property type="match status" value="2"/>
</dbReference>
<dbReference type="SUPFAM" id="SSF53822">
    <property type="entry name" value="Periplasmic binding protein-like I"/>
    <property type="match status" value="1"/>
</dbReference>
<accession>A0A382CPZ4</accession>
<reference evidence="3" key="1">
    <citation type="submission" date="2018-05" db="EMBL/GenBank/DDBJ databases">
        <authorList>
            <person name="Lanie J.A."/>
            <person name="Ng W.-L."/>
            <person name="Kazmierczak K.M."/>
            <person name="Andrzejewski T.M."/>
            <person name="Davidsen T.M."/>
            <person name="Wayne K.J."/>
            <person name="Tettelin H."/>
            <person name="Glass J.I."/>
            <person name="Rusch D."/>
            <person name="Podicherti R."/>
            <person name="Tsui H.-C.T."/>
            <person name="Winkler M.E."/>
        </authorList>
    </citation>
    <scope>NUCLEOTIDE SEQUENCE</scope>
</reference>
<dbReference type="Pfam" id="PF13458">
    <property type="entry name" value="Peripla_BP_6"/>
    <property type="match status" value="1"/>
</dbReference>
<sequence length="446" mass="46880">MFVMRMFRIKLATLLIALFALVGGPFLGTASAASDDDVVVCELAYYTGEFASYGPYLTASLSFPIDNVINADPPLGRTWDLIPEDIGTVGEGQAARTCLERHGADILVSPAHGYRPYRSWLQEWLQENDSPLMPTVHGGTIPGNLGGTGSEPIFRAQGLDEALGMSGSLYANSIGAKTAVIFATQIEGFQLAATAAGLAAEAIGIKVLGRIDVPAEQPSYRAEAEKIADMAPDVVIVQAGGVESATLINETSEAGASLHWIGETGWVIPEFMAGLGAEGVASQQSVGFAGFSYNDGTPAWSFYEPLWTATPGYGDTHGEASSMYHFSAYDLLVHTALAVEKAGSYNASAWAPAMFEVGDGPGTVCYTYADCLALIRAGKDIDYEGVTGPGSYSSGGVNVVIQSYTPYNNDGSLGEAVLLDSDRALEIIGQIAVQAECDDNECTWGG</sequence>
<protein>
    <recommendedName>
        <fullName evidence="2">Leucine-binding protein domain-containing protein</fullName>
    </recommendedName>
</protein>
<dbReference type="CDD" id="cd06268">
    <property type="entry name" value="PBP1_ABC_transporter_LIVBP-like"/>
    <property type="match status" value="1"/>
</dbReference>
<organism evidence="3">
    <name type="scientific">marine metagenome</name>
    <dbReference type="NCBI Taxonomy" id="408172"/>
    <lineage>
        <taxon>unclassified sequences</taxon>
        <taxon>metagenomes</taxon>
        <taxon>ecological metagenomes</taxon>
    </lineage>
</organism>
<dbReference type="AlphaFoldDB" id="A0A382CPZ4"/>
<name>A0A382CPZ4_9ZZZZ</name>
<proteinExistence type="predicted"/>
<dbReference type="PANTHER" id="PTHR30483">
    <property type="entry name" value="LEUCINE-SPECIFIC-BINDING PROTEIN"/>
    <property type="match status" value="1"/>
</dbReference>
<evidence type="ECO:0000313" key="3">
    <source>
        <dbReference type="EMBL" id="SVB27701.1"/>
    </source>
</evidence>
<dbReference type="InterPro" id="IPR028081">
    <property type="entry name" value="Leu-bd"/>
</dbReference>
<keyword evidence="1" id="KW-0732">Signal</keyword>
<dbReference type="InterPro" id="IPR051010">
    <property type="entry name" value="BCAA_transport"/>
</dbReference>
<gene>
    <name evidence="3" type="ORF">METZ01_LOCUS180555</name>
</gene>